<keyword evidence="1" id="KW-1133">Transmembrane helix</keyword>
<protein>
    <recommendedName>
        <fullName evidence="4">Tetratricopeptide repeat protein</fullName>
    </recommendedName>
</protein>
<feature type="transmembrane region" description="Helical" evidence="1">
    <location>
        <begin position="12"/>
        <end position="29"/>
    </location>
</feature>
<dbReference type="InterPro" id="IPR011990">
    <property type="entry name" value="TPR-like_helical_dom_sf"/>
</dbReference>
<accession>A0A8F9XHK1</accession>
<evidence type="ECO:0008006" key="4">
    <source>
        <dbReference type="Google" id="ProtNLM"/>
    </source>
</evidence>
<evidence type="ECO:0000256" key="1">
    <source>
        <dbReference type="SAM" id="Phobius"/>
    </source>
</evidence>
<dbReference type="Gene3D" id="1.25.40.10">
    <property type="entry name" value="Tetratricopeptide repeat domain"/>
    <property type="match status" value="2"/>
</dbReference>
<proteinExistence type="predicted"/>
<reference evidence="2" key="1">
    <citation type="submission" date="2021-08" db="EMBL/GenBank/DDBJ databases">
        <title>Genome of a novel bacterium of the phylum Verrucomicrobia, Oleiharenicola sp. KSB-15.</title>
        <authorList>
            <person name="Chung J.-H."/>
            <person name="Ahn J.-H."/>
            <person name="Yoon Y."/>
            <person name="Kim D.-Y."/>
            <person name="An S.-H."/>
            <person name="Park I."/>
            <person name="Yeon J."/>
        </authorList>
    </citation>
    <scope>NUCLEOTIDE SEQUENCE</scope>
    <source>
        <strain evidence="2">KSB-15</strain>
    </source>
</reference>
<sequence>MNKRSSPLRRWLIAGVILALVLGAGYYFGRYHALPAYREWRAAKLQKLANDYFAKGDYDSALLTARQILRTDKRNDAMWRLAEKSANAKQLPETVYYQRELAKLDKTLDSQLEYIRLALHYDLLREALDGVNKVGAAGRDSADFHDLAAQVYLRIGKPTSARVHLYSLVQLRPDDGAAQLELDSVEMNADDERQDKALRERVQKLAQQPALRARAYTLLLKDALRAKNAAEAEDYAQKLIASEGTDAQQQVLALEGLRLKDGAKAAAYRAKLETAFANSPDDAAVLTEYYSRAGEGKEALRWAKTLPDKTKAAPEFQRALADAYISLRDWSGLNTLVSTAQWGDREYLRYAYLSYAARGAGRIADATTSWKMAVIRAGDSARETSDLLSRIIDWGWDQEKYDLIWKLFELMPRNEAIARQLIVWERTQGHTANLNRIFARLFELDPEDRVARNNFAYTSLLLDSNLAQAYALSRENYLSEPHNPYYVTTQALALQKQGKSADALALIESLRPAELSEPERMLCRALIHAANGDALGAQNLLTGTDLRNMLPEEKGLVKDTRNRIAKIEQEQGRASQLYAIQESGSVNHAEGWLPAVTELSRDNAPKDLLLADSLFAARDWKGLTELLNTTDWGRNDSIRLALLAYLARQNKDEGTARTQWRRALTLAGRDVSKLHPLAELATAWNWRVERLEAWDRLFERMPDDTGILKELLAYHRAAGRTGDMVRILDGYFAGHPEGGPEMAHFAYYSMLSGINVTRAYLNAKKAYEASPENLDARVVYAFSLYQQKRSDEAWKLVENVPATGDSVVPVALVRAAVLTDLNRPSEARQALANFKPEHALPEEVTLAGSLRRKLADAGGAAGK</sequence>
<dbReference type="AlphaFoldDB" id="A0A8F9XHK1"/>
<evidence type="ECO:0000313" key="2">
    <source>
        <dbReference type="EMBL" id="QYM80332.1"/>
    </source>
</evidence>
<keyword evidence="1" id="KW-0812">Transmembrane</keyword>
<dbReference type="EMBL" id="CP080507">
    <property type="protein sequence ID" value="QYM80332.1"/>
    <property type="molecule type" value="Genomic_DNA"/>
</dbReference>
<gene>
    <name evidence="2" type="ORF">K0B96_06885</name>
</gene>
<keyword evidence="3" id="KW-1185">Reference proteome</keyword>
<keyword evidence="1" id="KW-0472">Membrane</keyword>
<evidence type="ECO:0000313" key="3">
    <source>
        <dbReference type="Proteomes" id="UP000825051"/>
    </source>
</evidence>
<dbReference type="KEGG" id="ole:K0B96_06885"/>
<name>A0A8F9XHK1_9BACT</name>
<organism evidence="2 3">
    <name type="scientific">Horticoccus luteus</name>
    <dbReference type="NCBI Taxonomy" id="2862869"/>
    <lineage>
        <taxon>Bacteria</taxon>
        <taxon>Pseudomonadati</taxon>
        <taxon>Verrucomicrobiota</taxon>
        <taxon>Opitutia</taxon>
        <taxon>Opitutales</taxon>
        <taxon>Opitutaceae</taxon>
        <taxon>Horticoccus</taxon>
    </lineage>
</organism>
<dbReference type="InterPro" id="IPR019734">
    <property type="entry name" value="TPR_rpt"/>
</dbReference>
<dbReference type="RefSeq" id="WP_220165362.1">
    <property type="nucleotide sequence ID" value="NZ_CP080507.1"/>
</dbReference>
<dbReference type="Proteomes" id="UP000825051">
    <property type="component" value="Chromosome"/>
</dbReference>
<dbReference type="SMART" id="SM00028">
    <property type="entry name" value="TPR"/>
    <property type="match status" value="3"/>
</dbReference>
<dbReference type="SUPFAM" id="SSF48452">
    <property type="entry name" value="TPR-like"/>
    <property type="match status" value="2"/>
</dbReference>